<accession>A0A165X5V8</accession>
<sequence length="54" mass="6381">FVNHKNAVWHTAFLEFLDDAKMQSKARLWHICADNALHRLFPIILILSADYEEQ</sequence>
<dbReference type="OrthoDB" id="3239511at2759"/>
<dbReference type="Proteomes" id="UP000076532">
    <property type="component" value="Unassembled WGS sequence"/>
</dbReference>
<dbReference type="AlphaFoldDB" id="A0A165X5V8"/>
<reference evidence="1 2" key="1">
    <citation type="journal article" date="2016" name="Mol. Biol. Evol.">
        <title>Comparative Genomics of Early-Diverging Mushroom-Forming Fungi Provides Insights into the Origins of Lignocellulose Decay Capabilities.</title>
        <authorList>
            <person name="Nagy L.G."/>
            <person name="Riley R."/>
            <person name="Tritt A."/>
            <person name="Adam C."/>
            <person name="Daum C."/>
            <person name="Floudas D."/>
            <person name="Sun H."/>
            <person name="Yadav J.S."/>
            <person name="Pangilinan J."/>
            <person name="Larsson K.H."/>
            <person name="Matsuura K."/>
            <person name="Barry K."/>
            <person name="Labutti K."/>
            <person name="Kuo R."/>
            <person name="Ohm R.A."/>
            <person name="Bhattacharya S.S."/>
            <person name="Shirouzu T."/>
            <person name="Yoshinaga Y."/>
            <person name="Martin F.M."/>
            <person name="Grigoriev I.V."/>
            <person name="Hibbett D.S."/>
        </authorList>
    </citation>
    <scope>NUCLEOTIDE SEQUENCE [LARGE SCALE GENOMIC DNA]</scope>
    <source>
        <strain evidence="1 2">CBS 109695</strain>
    </source>
</reference>
<feature type="non-terminal residue" evidence="1">
    <location>
        <position position="1"/>
    </location>
</feature>
<protein>
    <submittedName>
        <fullName evidence="1">Uncharacterized protein</fullName>
    </submittedName>
</protein>
<organism evidence="1 2">
    <name type="scientific">Athelia psychrophila</name>
    <dbReference type="NCBI Taxonomy" id="1759441"/>
    <lineage>
        <taxon>Eukaryota</taxon>
        <taxon>Fungi</taxon>
        <taxon>Dikarya</taxon>
        <taxon>Basidiomycota</taxon>
        <taxon>Agaricomycotina</taxon>
        <taxon>Agaricomycetes</taxon>
        <taxon>Agaricomycetidae</taxon>
        <taxon>Atheliales</taxon>
        <taxon>Atheliaceae</taxon>
        <taxon>Athelia</taxon>
    </lineage>
</organism>
<name>A0A165X5V8_9AGAM</name>
<keyword evidence="2" id="KW-1185">Reference proteome</keyword>
<evidence type="ECO:0000313" key="1">
    <source>
        <dbReference type="EMBL" id="KZP08238.1"/>
    </source>
</evidence>
<gene>
    <name evidence="1" type="ORF">FIBSPDRAFT_761746</name>
</gene>
<dbReference type="EMBL" id="KV417727">
    <property type="protein sequence ID" value="KZP08238.1"/>
    <property type="molecule type" value="Genomic_DNA"/>
</dbReference>
<proteinExistence type="predicted"/>
<evidence type="ECO:0000313" key="2">
    <source>
        <dbReference type="Proteomes" id="UP000076532"/>
    </source>
</evidence>